<proteinExistence type="predicted"/>
<evidence type="ECO:0000256" key="1">
    <source>
        <dbReference type="SAM" id="Phobius"/>
    </source>
</evidence>
<keyword evidence="3" id="KW-1185">Reference proteome</keyword>
<evidence type="ECO:0000313" key="2">
    <source>
        <dbReference type="EMBL" id="GIX94175.1"/>
    </source>
</evidence>
<keyword evidence="1" id="KW-0472">Membrane</keyword>
<gene>
    <name evidence="2" type="ORF">CEXT_12481</name>
</gene>
<dbReference type="AlphaFoldDB" id="A0AAV4PDX4"/>
<name>A0AAV4PDX4_CAEEX</name>
<accession>A0AAV4PDX4</accession>
<dbReference type="Proteomes" id="UP001054945">
    <property type="component" value="Unassembled WGS sequence"/>
</dbReference>
<comment type="caution">
    <text evidence="2">The sequence shown here is derived from an EMBL/GenBank/DDBJ whole genome shotgun (WGS) entry which is preliminary data.</text>
</comment>
<dbReference type="EMBL" id="BPLR01004343">
    <property type="protein sequence ID" value="GIX94175.1"/>
    <property type="molecule type" value="Genomic_DNA"/>
</dbReference>
<keyword evidence="1" id="KW-1133">Transmembrane helix</keyword>
<keyword evidence="1" id="KW-0812">Transmembrane</keyword>
<organism evidence="2 3">
    <name type="scientific">Caerostris extrusa</name>
    <name type="common">Bark spider</name>
    <name type="synonym">Caerostris bankana</name>
    <dbReference type="NCBI Taxonomy" id="172846"/>
    <lineage>
        <taxon>Eukaryota</taxon>
        <taxon>Metazoa</taxon>
        <taxon>Ecdysozoa</taxon>
        <taxon>Arthropoda</taxon>
        <taxon>Chelicerata</taxon>
        <taxon>Arachnida</taxon>
        <taxon>Araneae</taxon>
        <taxon>Araneomorphae</taxon>
        <taxon>Entelegynae</taxon>
        <taxon>Araneoidea</taxon>
        <taxon>Araneidae</taxon>
        <taxon>Caerostris</taxon>
    </lineage>
</organism>
<sequence length="96" mass="10885">MSLRTLFTYLSCSCPVTRKDLSLLCPLNRSSATDLTFNQLPTPSDSSHFLSFASKLTWVFLFSFYLPVLMLALLLGFLAEGILSIWPIHLHFLLLM</sequence>
<evidence type="ECO:0000313" key="3">
    <source>
        <dbReference type="Proteomes" id="UP001054945"/>
    </source>
</evidence>
<reference evidence="2 3" key="1">
    <citation type="submission" date="2021-06" db="EMBL/GenBank/DDBJ databases">
        <title>Caerostris extrusa draft genome.</title>
        <authorList>
            <person name="Kono N."/>
            <person name="Arakawa K."/>
        </authorList>
    </citation>
    <scope>NUCLEOTIDE SEQUENCE [LARGE SCALE GENOMIC DNA]</scope>
</reference>
<feature type="transmembrane region" description="Helical" evidence="1">
    <location>
        <begin position="58"/>
        <end position="86"/>
    </location>
</feature>
<protein>
    <submittedName>
        <fullName evidence="2">Uncharacterized protein</fullName>
    </submittedName>
</protein>